<name>A0AAE1CSX8_9GAST</name>
<keyword evidence="2" id="KW-1185">Reference proteome</keyword>
<comment type="caution">
    <text evidence="1">The sequence shown here is derived from an EMBL/GenBank/DDBJ whole genome shotgun (WGS) entry which is preliminary data.</text>
</comment>
<dbReference type="EMBL" id="JAWDGP010006886">
    <property type="protein sequence ID" value="KAK3733652.1"/>
    <property type="molecule type" value="Genomic_DNA"/>
</dbReference>
<sequence>MKQCWEKVNKGSELKKSCACEVGKKLESASRGRASTVQLCLCRAILSMYPSIPNTSVDIRITATSASGNTPLVRVSYRTTRRQTDQWTLLIVTCASDHVLECPYDTRRPCLRN</sequence>
<dbReference type="AlphaFoldDB" id="A0AAE1CSX8"/>
<reference evidence="1" key="1">
    <citation type="journal article" date="2023" name="G3 (Bethesda)">
        <title>A reference genome for the long-term kleptoplast-retaining sea slug Elysia crispata morphotype clarki.</title>
        <authorList>
            <person name="Eastman K.E."/>
            <person name="Pendleton A.L."/>
            <person name="Shaikh M.A."/>
            <person name="Suttiyut T."/>
            <person name="Ogas R."/>
            <person name="Tomko P."/>
            <person name="Gavelis G."/>
            <person name="Widhalm J.R."/>
            <person name="Wisecaver J.H."/>
        </authorList>
    </citation>
    <scope>NUCLEOTIDE SEQUENCE</scope>
    <source>
        <strain evidence="1">ECLA1</strain>
    </source>
</reference>
<evidence type="ECO:0000313" key="1">
    <source>
        <dbReference type="EMBL" id="KAK3733652.1"/>
    </source>
</evidence>
<proteinExistence type="predicted"/>
<organism evidence="1 2">
    <name type="scientific">Elysia crispata</name>
    <name type="common">lettuce slug</name>
    <dbReference type="NCBI Taxonomy" id="231223"/>
    <lineage>
        <taxon>Eukaryota</taxon>
        <taxon>Metazoa</taxon>
        <taxon>Spiralia</taxon>
        <taxon>Lophotrochozoa</taxon>
        <taxon>Mollusca</taxon>
        <taxon>Gastropoda</taxon>
        <taxon>Heterobranchia</taxon>
        <taxon>Euthyneura</taxon>
        <taxon>Panpulmonata</taxon>
        <taxon>Sacoglossa</taxon>
        <taxon>Placobranchoidea</taxon>
        <taxon>Plakobranchidae</taxon>
        <taxon>Elysia</taxon>
    </lineage>
</organism>
<dbReference type="Proteomes" id="UP001283361">
    <property type="component" value="Unassembled WGS sequence"/>
</dbReference>
<protein>
    <submittedName>
        <fullName evidence="1">Uncharacterized protein</fullName>
    </submittedName>
</protein>
<gene>
    <name evidence="1" type="ORF">RRG08_003986</name>
</gene>
<evidence type="ECO:0000313" key="2">
    <source>
        <dbReference type="Proteomes" id="UP001283361"/>
    </source>
</evidence>
<accession>A0AAE1CSX8</accession>